<feature type="compositionally biased region" description="Polar residues" evidence="1">
    <location>
        <begin position="175"/>
        <end position="186"/>
    </location>
</feature>
<gene>
    <name evidence="3" type="ordered locus">RLO149_c037200</name>
</gene>
<dbReference type="eggNOG" id="COG3177">
    <property type="taxonomic scope" value="Bacteria"/>
</dbReference>
<dbReference type="KEGG" id="rli:RLO149_c037200"/>
<proteinExistence type="predicted"/>
<feature type="region of interest" description="Disordered" evidence="1">
    <location>
        <begin position="1"/>
        <end position="28"/>
    </location>
</feature>
<evidence type="ECO:0000259" key="2">
    <source>
        <dbReference type="Pfam" id="PF13699"/>
    </source>
</evidence>
<name>F7ZC61_ROSLO</name>
<dbReference type="Proteomes" id="UP000001353">
    <property type="component" value="Chromosome"/>
</dbReference>
<protein>
    <recommendedName>
        <fullName evidence="2">eCIS core domain-containing protein</fullName>
    </recommendedName>
</protein>
<feature type="domain" description="eCIS core" evidence="2">
    <location>
        <begin position="112"/>
        <end position="177"/>
    </location>
</feature>
<dbReference type="EMBL" id="CP002623">
    <property type="protein sequence ID" value="AEI95634.1"/>
    <property type="molecule type" value="Genomic_DNA"/>
</dbReference>
<dbReference type="AlphaFoldDB" id="F7ZC61"/>
<feature type="compositionally biased region" description="Low complexity" evidence="1">
    <location>
        <begin position="10"/>
        <end position="24"/>
    </location>
</feature>
<feature type="region of interest" description="Disordered" evidence="1">
    <location>
        <begin position="175"/>
        <end position="195"/>
    </location>
</feature>
<dbReference type="OrthoDB" id="292792at2"/>
<evidence type="ECO:0000313" key="4">
    <source>
        <dbReference type="Proteomes" id="UP000001353"/>
    </source>
</evidence>
<evidence type="ECO:0000256" key="1">
    <source>
        <dbReference type="SAM" id="MobiDB-lite"/>
    </source>
</evidence>
<reference evidence="3 4" key="1">
    <citation type="journal article" date="2011" name="BMC Genomics">
        <title>Comparative genome analysis and genome-guided physiological analysis of Roseobacter litoralis.</title>
        <authorList>
            <person name="Kalhoefer D."/>
            <person name="Thole S."/>
            <person name="Voget S."/>
            <person name="Lehmann R."/>
            <person name="Liesegang H."/>
            <person name="Wollher A."/>
            <person name="Daniel R."/>
            <person name="Simon M."/>
            <person name="Brinkhoff T."/>
        </authorList>
    </citation>
    <scope>NUCLEOTIDE SEQUENCE [LARGE SCALE GENOMIC DNA]</scope>
    <source>
        <strain evidence="4">ATCC 49566 / DSM 6996 / JCM 21268 / NBRC 15278 / OCh 149</strain>
    </source>
</reference>
<dbReference type="HOGENOM" id="CLU_103321_0_0_5"/>
<dbReference type="STRING" id="391595.RLO149_c037200"/>
<evidence type="ECO:0000313" key="3">
    <source>
        <dbReference type="EMBL" id="AEI95634.1"/>
    </source>
</evidence>
<organism evidence="3 4">
    <name type="scientific">Roseobacter litoralis (strain ATCC 49566 / DSM 6996 / JCM 21268 / NBRC 15278 / OCh 149)</name>
    <dbReference type="NCBI Taxonomy" id="391595"/>
    <lineage>
        <taxon>Bacteria</taxon>
        <taxon>Pseudomonadati</taxon>
        <taxon>Pseudomonadota</taxon>
        <taxon>Alphaproteobacteria</taxon>
        <taxon>Rhodobacterales</taxon>
        <taxon>Roseobacteraceae</taxon>
        <taxon>Roseobacter</taxon>
    </lineage>
</organism>
<dbReference type="InterPro" id="IPR025295">
    <property type="entry name" value="eCIS_core_dom"/>
</dbReference>
<dbReference type="RefSeq" id="WP_013963517.1">
    <property type="nucleotide sequence ID" value="NC_015730.1"/>
</dbReference>
<dbReference type="Pfam" id="PF13699">
    <property type="entry name" value="eCIS_core"/>
    <property type="match status" value="1"/>
</dbReference>
<accession>F7ZC61</accession>
<sequence>MAQIFASERTNTASTASKSGAAASPHSIPEKSLAALQRKADKSSATAYLSGFQGQSIQRIEEEEMLQGKAVQRIEEEEMLQGKAMQRMEDEEMLQGKAIQLQVKSAVSEGGLPVQLQEGIQQLSGTDIGGVNVHYNSSAPAAVNAHAFAQGNDIHLASGQERHLPHEAWHIVQQKQGRVSPTTSVAGTPVNDDPGLEAEADVMGAKASQFVARDRSL</sequence>
<keyword evidence="4" id="KW-1185">Reference proteome</keyword>